<keyword evidence="1" id="KW-0966">Cell projection</keyword>
<gene>
    <name evidence="1" type="ORF">C823_00163</name>
</gene>
<dbReference type="EMBL" id="AQFT01000005">
    <property type="protein sequence ID" value="EMZ39000.1"/>
    <property type="molecule type" value="Genomic_DNA"/>
</dbReference>
<dbReference type="NCBIfam" id="TIGR02530">
    <property type="entry name" value="flg_new"/>
    <property type="match status" value="1"/>
</dbReference>
<dbReference type="InterPro" id="IPR013367">
    <property type="entry name" value="Flagellar_put"/>
</dbReference>
<organism evidence="1 2">
    <name type="scientific">Eubacterium plexicaudatum ASF492</name>
    <dbReference type="NCBI Taxonomy" id="1235802"/>
    <lineage>
        <taxon>Bacteria</taxon>
        <taxon>Bacillati</taxon>
        <taxon>Bacillota</taxon>
        <taxon>Clostridia</taxon>
        <taxon>Eubacteriales</taxon>
        <taxon>Eubacteriaceae</taxon>
        <taxon>Eubacterium</taxon>
    </lineage>
</organism>
<keyword evidence="2" id="KW-1185">Reference proteome</keyword>
<keyword evidence="1" id="KW-0282">Flagellum</keyword>
<protein>
    <submittedName>
        <fullName evidence="1">Flagellar operon protein</fullName>
    </submittedName>
</protein>
<evidence type="ECO:0000313" key="1">
    <source>
        <dbReference type="EMBL" id="EMZ39000.1"/>
    </source>
</evidence>
<dbReference type="HOGENOM" id="CLU_145226_3_0_9"/>
<dbReference type="Pfam" id="PF12611">
    <property type="entry name" value="Flagellar_put"/>
    <property type="match status" value="1"/>
</dbReference>
<reference evidence="1 2" key="1">
    <citation type="journal article" date="2014" name="Genome Announc.">
        <title>Draft genome sequences of the altered schaedler flora, a defined bacterial community from gnotobiotic mice.</title>
        <authorList>
            <person name="Wannemuehler M.J."/>
            <person name="Overstreet A.M."/>
            <person name="Ward D.V."/>
            <person name="Phillips G.J."/>
        </authorList>
    </citation>
    <scope>NUCLEOTIDE SEQUENCE [LARGE SCALE GENOMIC DNA]</scope>
    <source>
        <strain evidence="1 2">ASF492</strain>
    </source>
</reference>
<dbReference type="eggNOG" id="ENOG5032Y5R">
    <property type="taxonomic scope" value="Bacteria"/>
</dbReference>
<evidence type="ECO:0000313" key="2">
    <source>
        <dbReference type="Proteomes" id="UP000012589"/>
    </source>
</evidence>
<sequence>MKGIEKQFTSIQQMTDQYLTQKNDAAADAGAQVSFEEVLRQTSQSKQTQDEPTGIRPLKFSKHASMRLENRKISLSGEQNERLESGVRKAGEKGIHDSLVIVDSLAFIVNIPNRTVVTALDKSEADENIFTNIDGAVII</sequence>
<comment type="caution">
    <text evidence="1">The sequence shown here is derived from an EMBL/GenBank/DDBJ whole genome shotgun (WGS) entry which is preliminary data.</text>
</comment>
<keyword evidence="1" id="KW-0969">Cilium</keyword>
<dbReference type="Proteomes" id="UP000012589">
    <property type="component" value="Unassembled WGS sequence"/>
</dbReference>
<dbReference type="OrthoDB" id="165650at2"/>
<dbReference type="AlphaFoldDB" id="N2BKP0"/>
<dbReference type="PATRIC" id="fig|1235802.3.peg.174"/>
<proteinExistence type="predicted"/>
<dbReference type="STRING" id="1235802.C823_00163"/>
<accession>N2BKP0</accession>
<name>N2BKP0_9FIRM</name>